<dbReference type="PANTHER" id="PTHR45947:SF3">
    <property type="entry name" value="SULFOQUINOVOSYL TRANSFERASE SQD2"/>
    <property type="match status" value="1"/>
</dbReference>
<dbReference type="EC" id="2.4.-.-" evidence="5"/>
<accession>A0ABU8T2V4</accession>
<name>A0ABU8T2V4_9PSEU</name>
<dbReference type="Proteomes" id="UP001364211">
    <property type="component" value="Unassembled WGS sequence"/>
</dbReference>
<evidence type="ECO:0000313" key="6">
    <source>
        <dbReference type="Proteomes" id="UP001364211"/>
    </source>
</evidence>
<comment type="caution">
    <text evidence="5">The sequence shown here is derived from an EMBL/GenBank/DDBJ whole genome shotgun (WGS) entry which is preliminary data.</text>
</comment>
<proteinExistence type="predicted"/>
<evidence type="ECO:0000259" key="3">
    <source>
        <dbReference type="Pfam" id="PF00534"/>
    </source>
</evidence>
<dbReference type="Gene3D" id="3.40.50.2000">
    <property type="entry name" value="Glycogen Phosphorylase B"/>
    <property type="match status" value="2"/>
</dbReference>
<keyword evidence="6" id="KW-1185">Reference proteome</keyword>
<dbReference type="Pfam" id="PF00534">
    <property type="entry name" value="Glycos_transf_1"/>
    <property type="match status" value="1"/>
</dbReference>
<dbReference type="Pfam" id="PF13439">
    <property type="entry name" value="Glyco_transf_4"/>
    <property type="match status" value="1"/>
</dbReference>
<dbReference type="SUPFAM" id="SSF53756">
    <property type="entry name" value="UDP-Glycosyltransferase/glycogen phosphorylase"/>
    <property type="match status" value="1"/>
</dbReference>
<dbReference type="GO" id="GO:0016757">
    <property type="term" value="F:glycosyltransferase activity"/>
    <property type="evidence" value="ECO:0007669"/>
    <property type="project" value="UniProtKB-KW"/>
</dbReference>
<keyword evidence="1 5" id="KW-0328">Glycosyltransferase</keyword>
<dbReference type="InterPro" id="IPR050194">
    <property type="entry name" value="Glycosyltransferase_grp1"/>
</dbReference>
<evidence type="ECO:0000256" key="1">
    <source>
        <dbReference type="ARBA" id="ARBA00022676"/>
    </source>
</evidence>
<reference evidence="5 6" key="1">
    <citation type="submission" date="2024-03" db="EMBL/GenBank/DDBJ databases">
        <title>Draft genome sequence of Pseudonocardia sp. DW16-2.</title>
        <authorList>
            <person name="Duangmal K."/>
        </authorList>
    </citation>
    <scope>NUCLEOTIDE SEQUENCE [LARGE SCALE GENOMIC DNA]</scope>
    <source>
        <strain evidence="5 6">DW16-2</strain>
    </source>
</reference>
<protein>
    <submittedName>
        <fullName evidence="5">Glycosyltransferase</fullName>
        <ecNumber evidence="5">2.4.-.-</ecNumber>
    </submittedName>
</protein>
<organism evidence="5 6">
    <name type="scientific">Pseudonocardia spirodelae</name>
    <dbReference type="NCBI Taxonomy" id="3133431"/>
    <lineage>
        <taxon>Bacteria</taxon>
        <taxon>Bacillati</taxon>
        <taxon>Actinomycetota</taxon>
        <taxon>Actinomycetes</taxon>
        <taxon>Pseudonocardiales</taxon>
        <taxon>Pseudonocardiaceae</taxon>
        <taxon>Pseudonocardia</taxon>
    </lineage>
</organism>
<dbReference type="InterPro" id="IPR001296">
    <property type="entry name" value="Glyco_trans_1"/>
</dbReference>
<feature type="domain" description="Glycosyl transferase family 1" evidence="3">
    <location>
        <begin position="196"/>
        <end position="335"/>
    </location>
</feature>
<sequence>MKWAITHDFWFDRGGAERVTRVMQQALPSSHHLTVIAGDQESLARDGLGKTHILFPRISKRTYRQMSFAYPYAVARHAAIDGNALCSSYAFAHHFRCTGSKVVYCHSPLRQIWSGLQMYSQHHAFYRGAAAAVGAHLRRLDREVARSADLYIANSNAVRDRIASFYGLAEVPVVYPPVSNDFAWSGSERTDDFVWAGRIVEPYKKLGLVLEAFKDLPYRLIVVGDGRDRRRLESTASPNVTFVGKKNAEELSTIYSFARAVVFPSEDDFGLIPVEAMRCGAPIIAYGGGGALETVIDQETGVFFQQQTIESLRACIGRFMAMSFENEYIVEYSKRFSEASFVSKMNAVLEAV</sequence>
<gene>
    <name evidence="5" type="ORF">WJX68_04935</name>
</gene>
<feature type="domain" description="Glycosyltransferase subfamily 4-like N-terminal" evidence="4">
    <location>
        <begin position="14"/>
        <end position="179"/>
    </location>
</feature>
<keyword evidence="2 5" id="KW-0808">Transferase</keyword>
<dbReference type="EMBL" id="JBBJUP010000003">
    <property type="protein sequence ID" value="MEJ8278269.1"/>
    <property type="molecule type" value="Genomic_DNA"/>
</dbReference>
<dbReference type="InterPro" id="IPR028098">
    <property type="entry name" value="Glyco_trans_4-like_N"/>
</dbReference>
<dbReference type="RefSeq" id="WP_340286654.1">
    <property type="nucleotide sequence ID" value="NZ_JBBJUP010000003.1"/>
</dbReference>
<evidence type="ECO:0000259" key="4">
    <source>
        <dbReference type="Pfam" id="PF13439"/>
    </source>
</evidence>
<dbReference type="PANTHER" id="PTHR45947">
    <property type="entry name" value="SULFOQUINOVOSYL TRANSFERASE SQD2"/>
    <property type="match status" value="1"/>
</dbReference>
<evidence type="ECO:0000256" key="2">
    <source>
        <dbReference type="ARBA" id="ARBA00022679"/>
    </source>
</evidence>
<evidence type="ECO:0000313" key="5">
    <source>
        <dbReference type="EMBL" id="MEJ8278269.1"/>
    </source>
</evidence>